<dbReference type="EMBL" id="CABPRJ010001956">
    <property type="protein sequence ID" value="VVC42486.1"/>
    <property type="molecule type" value="Genomic_DNA"/>
</dbReference>
<evidence type="ECO:0000313" key="2">
    <source>
        <dbReference type="Proteomes" id="UP000325440"/>
    </source>
</evidence>
<proteinExistence type="predicted"/>
<evidence type="ECO:0000313" key="1">
    <source>
        <dbReference type="EMBL" id="VVC42486.1"/>
    </source>
</evidence>
<evidence type="ECO:0008006" key="3">
    <source>
        <dbReference type="Google" id="ProtNLM"/>
    </source>
</evidence>
<organism evidence="1 2">
    <name type="scientific">Cinara cedri</name>
    <dbReference type="NCBI Taxonomy" id="506608"/>
    <lineage>
        <taxon>Eukaryota</taxon>
        <taxon>Metazoa</taxon>
        <taxon>Ecdysozoa</taxon>
        <taxon>Arthropoda</taxon>
        <taxon>Hexapoda</taxon>
        <taxon>Insecta</taxon>
        <taxon>Pterygota</taxon>
        <taxon>Neoptera</taxon>
        <taxon>Paraneoptera</taxon>
        <taxon>Hemiptera</taxon>
        <taxon>Sternorrhyncha</taxon>
        <taxon>Aphidomorpha</taxon>
        <taxon>Aphidoidea</taxon>
        <taxon>Aphididae</taxon>
        <taxon>Lachninae</taxon>
        <taxon>Cinara</taxon>
    </lineage>
</organism>
<gene>
    <name evidence="1" type="ORF">CINCED_3A008540</name>
</gene>
<dbReference type="AlphaFoldDB" id="A0A5E4NIR0"/>
<reference evidence="1 2" key="1">
    <citation type="submission" date="2019-08" db="EMBL/GenBank/DDBJ databases">
        <authorList>
            <person name="Alioto T."/>
            <person name="Alioto T."/>
            <person name="Gomez Garrido J."/>
        </authorList>
    </citation>
    <scope>NUCLEOTIDE SEQUENCE [LARGE SCALE GENOMIC DNA]</scope>
</reference>
<dbReference type="Proteomes" id="UP000325440">
    <property type="component" value="Unassembled WGS sequence"/>
</dbReference>
<accession>A0A5E4NIR0</accession>
<dbReference type="OrthoDB" id="6626979at2759"/>
<sequence length="105" mass="12349">MVIRFFKERKFKTASIKKANGNIIYEETDVAKCWKTYLEQLYCEEDMTIDAEIEEENQSNTEEVNQSIMREEFDKALLELKNNKAPGVDEIPAELIKIVEKITKR</sequence>
<protein>
    <recommendedName>
        <fullName evidence="3">Reverse transcriptase domain</fullName>
    </recommendedName>
</protein>
<name>A0A5E4NIR0_9HEMI</name>
<keyword evidence="2" id="KW-1185">Reference proteome</keyword>